<comment type="caution">
    <text evidence="2">The sequence shown here is derived from an EMBL/GenBank/DDBJ whole genome shotgun (WGS) entry which is preliminary data.</text>
</comment>
<proteinExistence type="predicted"/>
<protein>
    <submittedName>
        <fullName evidence="2">Uncharacterized protein</fullName>
    </submittedName>
</protein>
<dbReference type="VEuPathDB" id="GiardiaDB:GMRT_10070"/>
<feature type="region of interest" description="Disordered" evidence="1">
    <location>
        <begin position="222"/>
        <end position="250"/>
    </location>
</feature>
<dbReference type="Proteomes" id="UP000315496">
    <property type="component" value="Chromosome 3"/>
</dbReference>
<evidence type="ECO:0000313" key="2">
    <source>
        <dbReference type="EMBL" id="TNJ27961.1"/>
    </source>
</evidence>
<dbReference type="EMBL" id="VDLU01000003">
    <property type="protein sequence ID" value="TNJ27961.1"/>
    <property type="molecule type" value="Genomic_DNA"/>
</dbReference>
<feature type="region of interest" description="Disordered" evidence="1">
    <location>
        <begin position="19"/>
        <end position="48"/>
    </location>
</feature>
<dbReference type="OrthoDB" id="10257580at2759"/>
<organism evidence="2 3">
    <name type="scientific">Giardia muris</name>
    <dbReference type="NCBI Taxonomy" id="5742"/>
    <lineage>
        <taxon>Eukaryota</taxon>
        <taxon>Metamonada</taxon>
        <taxon>Diplomonadida</taxon>
        <taxon>Hexamitidae</taxon>
        <taxon>Giardiinae</taxon>
        <taxon>Giardia</taxon>
    </lineage>
</organism>
<evidence type="ECO:0000256" key="1">
    <source>
        <dbReference type="SAM" id="MobiDB-lite"/>
    </source>
</evidence>
<sequence>MRRLPRVIADDSPFARATDTRGALTTISVPSNTPMVGKQGSRPGSRGGLERRLYASLVDEENIQSILVSTRNVPVALPTIHPQLPDDQPISSASLLHTSFESPKTPESTSSMPRPLMNDEEVDIAPSPASNAREYTVRKASAIRIPRQESGPTSSCAFGSHEHRAMSNSRMQISDTASILLDHLGRLSESQSVSTSVLGQKRALSKPSNRCIPAYLRTPIEPPIYRTHGGSKGGKRVQTNATKEDAQREAPGQCEKRILITTCSPFRRVRQTPYGDIIHLQESVSFGVTRYSTLSRLRWITEVIVGADYGSNPRQKLLPTTPLVYLEEEAPADILHPVVIRSSRKAFLEMTEVKNLLRHDILEKGNANVVAEAFQPIQPFDPLLFWNESFVMHVDHLGSQYGFGVQRCPTPLASYFEDVESTIRASKDAIVEIRRATVLILQSSWPKEKRTRAEDLLYSRLLQDLYRIDLFNPRLVTEADTYSICDKECKIKQSARLGYLRLDPLTGGSPLPEGAVSVAQLMRRGISIYSAEQEPETSNYRISQRSSSETRSY</sequence>
<name>A0A4Z1T671_GIAMU</name>
<gene>
    <name evidence="2" type="ORF">GMRT_10070</name>
</gene>
<feature type="compositionally biased region" description="Polar residues" evidence="1">
    <location>
        <begin position="23"/>
        <end position="34"/>
    </location>
</feature>
<reference evidence="2 3" key="1">
    <citation type="submission" date="2019-05" db="EMBL/GenBank/DDBJ databases">
        <title>The compact genome of Giardia muris reveals important steps in the evolution of intestinal protozoan parasites.</title>
        <authorList>
            <person name="Xu F."/>
            <person name="Jimenez-Gonzalez A."/>
            <person name="Einarsson E."/>
            <person name="Astvaldsson A."/>
            <person name="Peirasmaki D."/>
            <person name="Eckmann L."/>
            <person name="Andersson J.O."/>
            <person name="Svard S.G."/>
            <person name="Jerlstrom-Hultqvist J."/>
        </authorList>
    </citation>
    <scope>NUCLEOTIDE SEQUENCE [LARGE SCALE GENOMIC DNA]</scope>
    <source>
        <strain evidence="2 3">Roberts-Thomson</strain>
    </source>
</reference>
<keyword evidence="3" id="KW-1185">Reference proteome</keyword>
<evidence type="ECO:0000313" key="3">
    <source>
        <dbReference type="Proteomes" id="UP000315496"/>
    </source>
</evidence>
<accession>A0A4Z1T671</accession>
<dbReference type="AlphaFoldDB" id="A0A4Z1T671"/>